<keyword evidence="6" id="KW-1185">Reference proteome</keyword>
<dbReference type="PRINTS" id="PR01356">
    <property type="entry name" value="GFGPROTEIN"/>
</dbReference>
<evidence type="ECO:0000313" key="5">
    <source>
        <dbReference type="EMBL" id="KAJ8898586.1"/>
    </source>
</evidence>
<dbReference type="SUPFAM" id="SSF55811">
    <property type="entry name" value="Nudix"/>
    <property type="match status" value="1"/>
</dbReference>
<dbReference type="InterPro" id="IPR000086">
    <property type="entry name" value="NUDIX_hydrolase_dom"/>
</dbReference>
<name>A0AAV8UCI7_9ROSI</name>
<reference evidence="5 6" key="1">
    <citation type="submission" date="2021-09" db="EMBL/GenBank/DDBJ databases">
        <title>Genomic insights and catalytic innovation underlie evolution of tropane alkaloids biosynthesis.</title>
        <authorList>
            <person name="Wang Y.-J."/>
            <person name="Tian T."/>
            <person name="Huang J.-P."/>
            <person name="Huang S.-X."/>
        </authorList>
    </citation>
    <scope>NUCLEOTIDE SEQUENCE [LARGE SCALE GENOMIC DNA]</scope>
    <source>
        <strain evidence="5">KIB-2018</strain>
        <tissue evidence="5">Leaf</tissue>
    </source>
</reference>
<evidence type="ECO:0000259" key="4">
    <source>
        <dbReference type="PROSITE" id="PS51462"/>
    </source>
</evidence>
<dbReference type="PROSITE" id="PS00893">
    <property type="entry name" value="NUDIX_BOX"/>
    <property type="match status" value="1"/>
</dbReference>
<dbReference type="Pfam" id="PF18290">
    <property type="entry name" value="Nudix_hydro"/>
    <property type="match status" value="1"/>
</dbReference>
<dbReference type="EMBL" id="JAIWQS010000008">
    <property type="protein sequence ID" value="KAJ8898586.1"/>
    <property type="molecule type" value="Genomic_DNA"/>
</dbReference>
<dbReference type="FunFam" id="3.40.630.30:FF:000016">
    <property type="entry name" value="nudix hydrolase 2"/>
    <property type="match status" value="1"/>
</dbReference>
<dbReference type="InterPro" id="IPR040618">
    <property type="entry name" value="Pre-Nudix"/>
</dbReference>
<dbReference type="InterPro" id="IPR015797">
    <property type="entry name" value="NUDIX_hydrolase-like_dom_sf"/>
</dbReference>
<evidence type="ECO:0000256" key="1">
    <source>
        <dbReference type="ARBA" id="ARBA00005582"/>
    </source>
</evidence>
<dbReference type="PROSITE" id="PS51462">
    <property type="entry name" value="NUDIX"/>
    <property type="match status" value="1"/>
</dbReference>
<evidence type="ECO:0000256" key="2">
    <source>
        <dbReference type="ARBA" id="ARBA00022723"/>
    </source>
</evidence>
<evidence type="ECO:0000256" key="3">
    <source>
        <dbReference type="ARBA" id="ARBA00022801"/>
    </source>
</evidence>
<organism evidence="5 6">
    <name type="scientific">Erythroxylum novogranatense</name>
    <dbReference type="NCBI Taxonomy" id="1862640"/>
    <lineage>
        <taxon>Eukaryota</taxon>
        <taxon>Viridiplantae</taxon>
        <taxon>Streptophyta</taxon>
        <taxon>Embryophyta</taxon>
        <taxon>Tracheophyta</taxon>
        <taxon>Spermatophyta</taxon>
        <taxon>Magnoliopsida</taxon>
        <taxon>eudicotyledons</taxon>
        <taxon>Gunneridae</taxon>
        <taxon>Pentapetalae</taxon>
        <taxon>rosids</taxon>
        <taxon>fabids</taxon>
        <taxon>Malpighiales</taxon>
        <taxon>Erythroxylaceae</taxon>
        <taxon>Erythroxylum</taxon>
    </lineage>
</organism>
<dbReference type="Gene3D" id="3.40.630.30">
    <property type="match status" value="1"/>
</dbReference>
<comment type="caution">
    <text evidence="5">The sequence shown here is derived from an EMBL/GenBank/DDBJ whole genome shotgun (WGS) entry which is preliminary data.</text>
</comment>
<dbReference type="Gene3D" id="3.90.79.10">
    <property type="entry name" value="Nucleoside Triphosphate Pyrophosphohydrolase"/>
    <property type="match status" value="1"/>
</dbReference>
<dbReference type="GO" id="GO:0051287">
    <property type="term" value="F:NAD binding"/>
    <property type="evidence" value="ECO:0007669"/>
    <property type="project" value="TreeGrafter"/>
</dbReference>
<dbReference type="AlphaFoldDB" id="A0AAV8UCI7"/>
<dbReference type="PANTHER" id="PTHR13994">
    <property type="entry name" value="NUDIX HYDROLASE RELATED"/>
    <property type="match status" value="1"/>
</dbReference>
<dbReference type="Proteomes" id="UP001159364">
    <property type="component" value="Linkage Group LG08"/>
</dbReference>
<evidence type="ECO:0000313" key="6">
    <source>
        <dbReference type="Proteomes" id="UP001159364"/>
    </source>
</evidence>
<sequence>MVVRITSLFDLSVKSIAERIRRNRLFALLDRTCNGSSSSSSTITFSHWFWRRTSLTVRNMSSSTSSLSAEARTTPHNDVGQIELLTAVEDSYDGVTIDMKEHMDSQVFIPLLRASLSKWRQQGKKGVWIKLPLGLAHLVKPVVQEGFWYHHAETDYLMLVRWLPDTPVTLPVNASHRVGIGAFVMNNKGQVLVVKEKNGGFKGKGVWKLPTGVVNEGEDICIAAIREVKEETGIDADFVEILAFRQSHQSFFMKSDLFFVCMLQPRHFDIKKQDSEIEDAQWMAISDYVNQPYNKGHQLFKYIAEICKIKSEKEYSGFSAVPTSTASGKLSYLYCNDRDLSKL</sequence>
<dbReference type="GO" id="GO:0035529">
    <property type="term" value="F:NADH pyrophosphatase activity"/>
    <property type="evidence" value="ECO:0007669"/>
    <property type="project" value="TreeGrafter"/>
</dbReference>
<dbReference type="GO" id="GO:0046872">
    <property type="term" value="F:metal ion binding"/>
    <property type="evidence" value="ECO:0007669"/>
    <property type="project" value="UniProtKB-KW"/>
</dbReference>
<dbReference type="InterPro" id="IPR020084">
    <property type="entry name" value="NUDIX_hydrolase_CS"/>
</dbReference>
<dbReference type="FunFam" id="3.90.79.10:FF:000015">
    <property type="entry name" value="Nudix hydrolase 8"/>
    <property type="match status" value="1"/>
</dbReference>
<keyword evidence="2" id="KW-0479">Metal-binding</keyword>
<comment type="similarity">
    <text evidence="1">Belongs to the Nudix hydrolase family.</text>
</comment>
<accession>A0AAV8UCI7</accession>
<keyword evidence="3" id="KW-0378">Hydrolase</keyword>
<dbReference type="InterPro" id="IPR003293">
    <property type="entry name" value="Nudix_hydrolase6-like"/>
</dbReference>
<dbReference type="PANTHER" id="PTHR13994:SF26">
    <property type="entry name" value="NUDIX HYDROLASE 5-RELATED"/>
    <property type="match status" value="1"/>
</dbReference>
<dbReference type="CDD" id="cd04670">
    <property type="entry name" value="NUDIX_ASFGF2_Nudt6"/>
    <property type="match status" value="1"/>
</dbReference>
<gene>
    <name evidence="5" type="ORF">K2173_001483</name>
</gene>
<protein>
    <recommendedName>
        <fullName evidence="4">Nudix hydrolase domain-containing protein</fullName>
    </recommendedName>
</protein>
<dbReference type="Pfam" id="PF00293">
    <property type="entry name" value="NUDIX"/>
    <property type="match status" value="1"/>
</dbReference>
<feature type="domain" description="Nudix hydrolase" evidence="4">
    <location>
        <begin position="175"/>
        <end position="305"/>
    </location>
</feature>
<proteinExistence type="inferred from homology"/>
<dbReference type="GO" id="GO:0047631">
    <property type="term" value="F:ADP-ribose diphosphatase activity"/>
    <property type="evidence" value="ECO:0007669"/>
    <property type="project" value="TreeGrafter"/>
</dbReference>